<name>A0ABT0W748_9BACI</name>
<dbReference type="EMBL" id="JAMQCR010000001">
    <property type="protein sequence ID" value="MCM2532131.1"/>
    <property type="molecule type" value="Genomic_DNA"/>
</dbReference>
<accession>A0ABT0W748</accession>
<organism evidence="1 2">
    <name type="scientific">Neobacillus pocheonensis</name>
    <dbReference type="NCBI Taxonomy" id="363869"/>
    <lineage>
        <taxon>Bacteria</taxon>
        <taxon>Bacillati</taxon>
        <taxon>Bacillota</taxon>
        <taxon>Bacilli</taxon>
        <taxon>Bacillales</taxon>
        <taxon>Bacillaceae</taxon>
        <taxon>Neobacillus</taxon>
    </lineage>
</organism>
<keyword evidence="2" id="KW-1185">Reference proteome</keyword>
<proteinExistence type="predicted"/>
<comment type="caution">
    <text evidence="1">The sequence shown here is derived from an EMBL/GenBank/DDBJ whole genome shotgun (WGS) entry which is preliminary data.</text>
</comment>
<dbReference type="Proteomes" id="UP001523262">
    <property type="component" value="Unassembled WGS sequence"/>
</dbReference>
<reference evidence="1 2" key="1">
    <citation type="submission" date="2022-06" db="EMBL/GenBank/DDBJ databases">
        <authorList>
            <person name="Jeon C.O."/>
        </authorList>
    </citation>
    <scope>NUCLEOTIDE SEQUENCE [LARGE SCALE GENOMIC DNA]</scope>
    <source>
        <strain evidence="1 2">KCTC 13943</strain>
    </source>
</reference>
<protein>
    <submittedName>
        <fullName evidence="1">Uncharacterized protein</fullName>
    </submittedName>
</protein>
<gene>
    <name evidence="1" type="ORF">NDK43_06685</name>
</gene>
<evidence type="ECO:0000313" key="1">
    <source>
        <dbReference type="EMBL" id="MCM2532131.1"/>
    </source>
</evidence>
<sequence length="473" mass="55504">MKYYDSSAAKVKKLAPIDLRIHFSRYKQLCKRNKLIGGTNMKVKVIDAICGAGKTSYAIQMMNDSTKAGFGTDNESYTSDKKFIYVTPFLSEVQRIKELTILEFFEPIASYKIGAKREHVQTLVEEGCNIVMSHELFALLHEDTLLDIKEQGYTLIMDEVANVLETSRIEKDDIRMLIETKKIEIQSDGQINWIDPLYKGQFNALKILSSKRNLFLHNGTILFWTMPIINFKSFEEVYILTYLFDGQIQRYYYDMYDVDYKKYSVRKNENGRYELTKYDKSLEPRNEIGQLLKIYEDYQKGKSVSRLNTSYLNKNNRPERALSKSWFEKADEEQIEQLKKNLLTFFMTQAPTEVNELYWTTFKSHAPEIKNKKSKLNKKDDRSKDNFVPFNTRATNDYADKTAVAFVLNRFMNPNEKQFFSYRGIEVSEDLLAVSDLIQFLFRGCIRNGEPMNCYIPSARMRVLLKQWINFEI</sequence>
<evidence type="ECO:0000313" key="2">
    <source>
        <dbReference type="Proteomes" id="UP001523262"/>
    </source>
</evidence>